<name>A0ABY3KZT1_9BACT</name>
<dbReference type="InterPro" id="IPR050742">
    <property type="entry name" value="Helicase_Restrict-Modif_Enz"/>
</dbReference>
<dbReference type="InterPro" id="IPR006935">
    <property type="entry name" value="Helicase/UvrB_N"/>
</dbReference>
<keyword evidence="3" id="KW-1185">Reference proteome</keyword>
<gene>
    <name evidence="2" type="ORF">FVD16_09610</name>
</gene>
<evidence type="ECO:0000313" key="2">
    <source>
        <dbReference type="EMBL" id="TXK54269.1"/>
    </source>
</evidence>
<dbReference type="GO" id="GO:0004386">
    <property type="term" value="F:helicase activity"/>
    <property type="evidence" value="ECO:0007669"/>
    <property type="project" value="UniProtKB-KW"/>
</dbReference>
<dbReference type="RefSeq" id="WP_147734836.1">
    <property type="nucleotide sequence ID" value="NZ_CAUWMG010000025.1"/>
</dbReference>
<keyword evidence="2" id="KW-0067">ATP-binding</keyword>
<dbReference type="PANTHER" id="PTHR47396:SF1">
    <property type="entry name" value="ATP-DEPENDENT HELICASE IRC3-RELATED"/>
    <property type="match status" value="1"/>
</dbReference>
<comment type="caution">
    <text evidence="2">The sequence shown here is derived from an EMBL/GenBank/DDBJ whole genome shotgun (WGS) entry which is preliminary data.</text>
</comment>
<keyword evidence="2" id="KW-0347">Helicase</keyword>
<dbReference type="PANTHER" id="PTHR47396">
    <property type="entry name" value="TYPE I RESTRICTION ENZYME ECOKI R PROTEIN"/>
    <property type="match status" value="1"/>
</dbReference>
<proteinExistence type="predicted"/>
<dbReference type="Pfam" id="PF04851">
    <property type="entry name" value="ResIII"/>
    <property type="match status" value="1"/>
</dbReference>
<reference evidence="2 3" key="1">
    <citation type="submission" date="2019-08" db="EMBL/GenBank/DDBJ databases">
        <title>Rapid identification of Enteric Bacteria from Whole Genome Sequences (WGS) using Average Nucleotide Identity (ANI).</title>
        <authorList>
            <person name="Lane C."/>
        </authorList>
    </citation>
    <scope>NUCLEOTIDE SEQUENCE [LARGE SCALE GENOMIC DNA]</scope>
    <source>
        <strain evidence="2 3">D4984</strain>
    </source>
</reference>
<dbReference type="Proteomes" id="UP000321317">
    <property type="component" value="Unassembled WGS sequence"/>
</dbReference>
<dbReference type="EMBL" id="VRMA01000077">
    <property type="protein sequence ID" value="TXK54269.1"/>
    <property type="molecule type" value="Genomic_DNA"/>
</dbReference>
<sequence>MTKINELQENCVDDILSLFYGEKDEISIKAPTGSGKTHMMAMLMHRLLSEDDSFIFLVSSLSKGDLAEQCYKSFKQNSERTFTNLKPYLISTGNENSKNTEYSIHIDWGHNVYVLPTNQFTSTSRIGKESTLVHFILACERERKKLILIRDESHIATNNLNTLKTHFLKTIHFSATPKNDKFDVELSESEAVEAKLIKEVKFIDNSHDELETGLTKALRHFKSEIMPIYKKQGIVPAFIIQISNMAKGEEQFQAIVEIIEKQGLGWVSFVSDEKKYDTNNALIKSKNKKMWREKIKEHNYPIEVIIFKMVITEGFDIPRACVLYQVRDTSSNILDEQVIGRVRRNPCLTNFDKLDKQTKELFSKAYIYGMKPQTKGSKKVWLRDEELLKENKIIQEFKVPFKSFKLKKIPMENIDISECMQNTLTHKSIFKAYKELNKCDEVLKDKLKDYITDYKKWFDCINNLEAIKEKCEKVVESYEKDYGEVIKIAEGLRSKNYAFMDKTGIFYPFEDCIWTDNKDNEFFYDSEAELEWFKILNNLKRKCAKSIFIDDREIYLFGKNYPYQSNAKFDYYHGSIHTSYPDFIFKDKKDTIHIFEVKSINSKKGGSAEFDKQRYEGKIKQLKKAYLFASKEIEYVFYLPIKQGESWDIYSYENGVEKNMNKAQFEDYLKARNKDS</sequence>
<dbReference type="SUPFAM" id="SSF52540">
    <property type="entry name" value="P-loop containing nucleoside triphosphate hydrolases"/>
    <property type="match status" value="1"/>
</dbReference>
<accession>A0ABY3KZT1</accession>
<keyword evidence="2" id="KW-0378">Hydrolase</keyword>
<keyword evidence="2" id="KW-0547">Nucleotide-binding</keyword>
<evidence type="ECO:0000259" key="1">
    <source>
        <dbReference type="Pfam" id="PF04851"/>
    </source>
</evidence>
<protein>
    <submittedName>
        <fullName evidence="2">DEAD/DEAH box helicase</fullName>
    </submittedName>
</protein>
<feature type="domain" description="Helicase/UvrB N-terminal" evidence="1">
    <location>
        <begin position="3"/>
        <end position="178"/>
    </location>
</feature>
<evidence type="ECO:0000313" key="3">
    <source>
        <dbReference type="Proteomes" id="UP000321317"/>
    </source>
</evidence>
<dbReference type="Gene3D" id="3.40.50.300">
    <property type="entry name" value="P-loop containing nucleotide triphosphate hydrolases"/>
    <property type="match status" value="2"/>
</dbReference>
<dbReference type="InterPro" id="IPR027417">
    <property type="entry name" value="P-loop_NTPase"/>
</dbReference>
<organism evidence="2 3">
    <name type="scientific">Campylobacter helveticus</name>
    <dbReference type="NCBI Taxonomy" id="28898"/>
    <lineage>
        <taxon>Bacteria</taxon>
        <taxon>Pseudomonadati</taxon>
        <taxon>Campylobacterota</taxon>
        <taxon>Epsilonproteobacteria</taxon>
        <taxon>Campylobacterales</taxon>
        <taxon>Campylobacteraceae</taxon>
        <taxon>Campylobacter</taxon>
    </lineage>
</organism>